<protein>
    <submittedName>
        <fullName evidence="9">Cytochrome c</fullName>
    </submittedName>
</protein>
<keyword evidence="10" id="KW-1185">Reference proteome</keyword>
<organism evidence="9 10">
    <name type="scientific">Hwanghaeella grinnelliae</name>
    <dbReference type="NCBI Taxonomy" id="2500179"/>
    <lineage>
        <taxon>Bacteria</taxon>
        <taxon>Pseudomonadati</taxon>
        <taxon>Pseudomonadota</taxon>
        <taxon>Alphaproteobacteria</taxon>
        <taxon>Rhodospirillales</taxon>
        <taxon>Rhodospirillaceae</taxon>
        <taxon>Hwanghaeella</taxon>
    </lineage>
</organism>
<evidence type="ECO:0000256" key="2">
    <source>
        <dbReference type="ARBA" id="ARBA00022617"/>
    </source>
</evidence>
<evidence type="ECO:0000313" key="9">
    <source>
        <dbReference type="EMBL" id="RVU39715.1"/>
    </source>
</evidence>
<evidence type="ECO:0000256" key="6">
    <source>
        <dbReference type="PROSITE-ProRule" id="PRU00433"/>
    </source>
</evidence>
<dbReference type="InterPro" id="IPR009056">
    <property type="entry name" value="Cyt_c-like_dom"/>
</dbReference>
<evidence type="ECO:0000256" key="4">
    <source>
        <dbReference type="ARBA" id="ARBA00022982"/>
    </source>
</evidence>
<evidence type="ECO:0000259" key="8">
    <source>
        <dbReference type="PROSITE" id="PS51007"/>
    </source>
</evidence>
<dbReference type="PANTHER" id="PTHR33751:SF9">
    <property type="entry name" value="CYTOCHROME C4"/>
    <property type="match status" value="1"/>
</dbReference>
<feature type="domain" description="Cytochrome c" evidence="8">
    <location>
        <begin position="21"/>
        <end position="99"/>
    </location>
</feature>
<dbReference type="InterPro" id="IPR050597">
    <property type="entry name" value="Cytochrome_c_Oxidase_Subunit"/>
</dbReference>
<reference evidence="10" key="1">
    <citation type="submission" date="2019-01" db="EMBL/GenBank/DDBJ databases">
        <title>Gri0909 isolated from a small marine red alga.</title>
        <authorList>
            <person name="Kim J."/>
            <person name="Jeong S.E."/>
            <person name="Jeon C.O."/>
        </authorList>
    </citation>
    <scope>NUCLEOTIDE SEQUENCE [LARGE SCALE GENOMIC DNA]</scope>
    <source>
        <strain evidence="10">Gri0909</strain>
    </source>
</reference>
<comment type="caution">
    <text evidence="9">The sequence shown here is derived from an EMBL/GenBank/DDBJ whole genome shotgun (WGS) entry which is preliminary data.</text>
</comment>
<accession>A0A437QYX3</accession>
<dbReference type="SUPFAM" id="SSF46626">
    <property type="entry name" value="Cytochrome c"/>
    <property type="match status" value="1"/>
</dbReference>
<keyword evidence="2 6" id="KW-0349">Heme</keyword>
<dbReference type="PROSITE" id="PS51007">
    <property type="entry name" value="CYTC"/>
    <property type="match status" value="1"/>
</dbReference>
<evidence type="ECO:0000313" key="10">
    <source>
        <dbReference type="Proteomes" id="UP000287447"/>
    </source>
</evidence>
<feature type="signal peptide" evidence="7">
    <location>
        <begin position="1"/>
        <end position="20"/>
    </location>
</feature>
<evidence type="ECO:0000256" key="7">
    <source>
        <dbReference type="SAM" id="SignalP"/>
    </source>
</evidence>
<sequence>MVPILAILVAVSATPSNVLAADAAAGKVKAKKCRNCHGIDGVAKIPIAPHIAGESEVYLQVQLKAFRTGKRKHEIMSVIAKDLSDADIADLAAWYSSIKFTIEMPTD</sequence>
<dbReference type="OrthoDB" id="9808603at2"/>
<dbReference type="GO" id="GO:0009055">
    <property type="term" value="F:electron transfer activity"/>
    <property type="evidence" value="ECO:0007669"/>
    <property type="project" value="InterPro"/>
</dbReference>
<keyword evidence="7" id="KW-0732">Signal</keyword>
<proteinExistence type="predicted"/>
<dbReference type="AlphaFoldDB" id="A0A437QYX3"/>
<gene>
    <name evidence="9" type="ORF">EOI86_02540</name>
</gene>
<dbReference type="GO" id="GO:0020037">
    <property type="term" value="F:heme binding"/>
    <property type="evidence" value="ECO:0007669"/>
    <property type="project" value="InterPro"/>
</dbReference>
<dbReference type="Pfam" id="PF13442">
    <property type="entry name" value="Cytochrome_CBB3"/>
    <property type="match status" value="1"/>
</dbReference>
<name>A0A437QYX3_9PROT</name>
<evidence type="ECO:0000256" key="1">
    <source>
        <dbReference type="ARBA" id="ARBA00022448"/>
    </source>
</evidence>
<dbReference type="EMBL" id="SADE01000001">
    <property type="protein sequence ID" value="RVU39715.1"/>
    <property type="molecule type" value="Genomic_DNA"/>
</dbReference>
<dbReference type="GO" id="GO:0046872">
    <property type="term" value="F:metal ion binding"/>
    <property type="evidence" value="ECO:0007669"/>
    <property type="project" value="UniProtKB-KW"/>
</dbReference>
<dbReference type="Gene3D" id="1.10.760.10">
    <property type="entry name" value="Cytochrome c-like domain"/>
    <property type="match status" value="1"/>
</dbReference>
<keyword evidence="3 6" id="KW-0479">Metal-binding</keyword>
<dbReference type="PANTHER" id="PTHR33751">
    <property type="entry name" value="CBB3-TYPE CYTOCHROME C OXIDASE SUBUNIT FIXP"/>
    <property type="match status" value="1"/>
</dbReference>
<keyword evidence="1" id="KW-0813">Transport</keyword>
<dbReference type="Proteomes" id="UP000287447">
    <property type="component" value="Unassembled WGS sequence"/>
</dbReference>
<evidence type="ECO:0000256" key="3">
    <source>
        <dbReference type="ARBA" id="ARBA00022723"/>
    </source>
</evidence>
<evidence type="ECO:0000256" key="5">
    <source>
        <dbReference type="ARBA" id="ARBA00023004"/>
    </source>
</evidence>
<dbReference type="InterPro" id="IPR036909">
    <property type="entry name" value="Cyt_c-like_dom_sf"/>
</dbReference>
<keyword evidence="4" id="KW-0249">Electron transport</keyword>
<feature type="chain" id="PRO_5019071526" evidence="7">
    <location>
        <begin position="21"/>
        <end position="107"/>
    </location>
</feature>
<keyword evidence="5 6" id="KW-0408">Iron</keyword>